<feature type="signal peptide" evidence="2">
    <location>
        <begin position="1"/>
        <end position="20"/>
    </location>
</feature>
<feature type="chain" id="PRO_5006065082" description="Extensin-like C-terminal domain-containing protein" evidence="2">
    <location>
        <begin position="21"/>
        <end position="281"/>
    </location>
</feature>
<proteinExistence type="predicted"/>
<evidence type="ECO:0000313" key="4">
    <source>
        <dbReference type="EMBL" id="CUJ85490.1"/>
    </source>
</evidence>
<dbReference type="InterPro" id="IPR009683">
    <property type="entry name" value="Extensin-like_C"/>
</dbReference>
<evidence type="ECO:0000259" key="3">
    <source>
        <dbReference type="Pfam" id="PF06904"/>
    </source>
</evidence>
<evidence type="ECO:0000256" key="2">
    <source>
        <dbReference type="SAM" id="SignalP"/>
    </source>
</evidence>
<reference evidence="5" key="1">
    <citation type="submission" date="2015-09" db="EMBL/GenBank/DDBJ databases">
        <authorList>
            <person name="Rodrigo-Torres Lidia"/>
            <person name="Arahal R.David."/>
        </authorList>
    </citation>
    <scope>NUCLEOTIDE SEQUENCE [LARGE SCALE GENOMIC DNA]</scope>
    <source>
        <strain evidence="5">CECT 7735</strain>
    </source>
</reference>
<gene>
    <name evidence="4" type="ORF">PH7735_00501</name>
</gene>
<feature type="compositionally biased region" description="Low complexity" evidence="1">
    <location>
        <begin position="94"/>
        <end position="104"/>
    </location>
</feature>
<accession>A0A0P1IB37</accession>
<name>A0A0P1IB37_9RHOB</name>
<sequence length="281" mass="29629">MIRSAGIVLVLVATAAVANAPNSSIRPVSRQDVFPPALPSFAPAQSIRPRLRPGVSATPAIRSSRTEAIDPLPKATVATAATGAMLTQRGDEGGSTAKSSTSSKNKVGKVCKDRKLRGTEVGSVPAKLSGCGINKGAIKLYSVSGVTLSSPAVMECDTARALKKWVEGGMSKSVKRYGGGVVELKVAAGYACRTRNNRKGAKISEHGKGRAIDISALKLKNGNTISVLNDWGRGKKGKMLKKMHKQACGPFGTVLGPEADRYHKDHFHFDIAKHRGGPYCR</sequence>
<keyword evidence="2" id="KW-0732">Signal</keyword>
<feature type="domain" description="Extensin-like C-terminal" evidence="3">
    <location>
        <begin position="129"/>
        <end position="281"/>
    </location>
</feature>
<dbReference type="AlphaFoldDB" id="A0A0P1IB37"/>
<organism evidence="4 5">
    <name type="scientific">Shimia thalassica</name>
    <dbReference type="NCBI Taxonomy" id="1715693"/>
    <lineage>
        <taxon>Bacteria</taxon>
        <taxon>Pseudomonadati</taxon>
        <taxon>Pseudomonadota</taxon>
        <taxon>Alphaproteobacteria</taxon>
        <taxon>Rhodobacterales</taxon>
        <taxon>Roseobacteraceae</taxon>
    </lineage>
</organism>
<dbReference type="Pfam" id="PF06904">
    <property type="entry name" value="Extensin-like_C"/>
    <property type="match status" value="1"/>
</dbReference>
<dbReference type="GeneID" id="83879582"/>
<dbReference type="RefSeq" id="WP_058309735.1">
    <property type="nucleotide sequence ID" value="NZ_CYTW01000001.1"/>
</dbReference>
<evidence type="ECO:0000256" key="1">
    <source>
        <dbReference type="SAM" id="MobiDB-lite"/>
    </source>
</evidence>
<dbReference type="Proteomes" id="UP000051870">
    <property type="component" value="Unassembled WGS sequence"/>
</dbReference>
<feature type="region of interest" description="Disordered" evidence="1">
    <location>
        <begin position="87"/>
        <end position="110"/>
    </location>
</feature>
<keyword evidence="5" id="KW-1185">Reference proteome</keyword>
<dbReference type="EMBL" id="CYTW01000001">
    <property type="protein sequence ID" value="CUJ85490.1"/>
    <property type="molecule type" value="Genomic_DNA"/>
</dbReference>
<evidence type="ECO:0000313" key="5">
    <source>
        <dbReference type="Proteomes" id="UP000051870"/>
    </source>
</evidence>
<dbReference type="STRING" id="1715693.PH7735_00501"/>
<protein>
    <recommendedName>
        <fullName evidence="3">Extensin-like C-terminal domain-containing protein</fullName>
    </recommendedName>
</protein>